<dbReference type="Pfam" id="PF02816">
    <property type="entry name" value="Alpha_kinase"/>
    <property type="match status" value="1"/>
</dbReference>
<dbReference type="Proteomes" id="UP000007797">
    <property type="component" value="Unassembled WGS sequence"/>
</dbReference>
<keyword evidence="4" id="KW-0808">Transferase</keyword>
<dbReference type="PROSITE" id="PS51158">
    <property type="entry name" value="ALPHA_KINASE"/>
    <property type="match status" value="1"/>
</dbReference>
<reference evidence="14" key="1">
    <citation type="journal article" date="2011" name="Genome Res.">
        <title>Phylogeny-wide analysis of social amoeba genomes highlights ancient origins for complex intercellular communication.</title>
        <authorList>
            <person name="Heidel A.J."/>
            <person name="Lawal H.M."/>
            <person name="Felder M."/>
            <person name="Schilde C."/>
            <person name="Helps N.R."/>
            <person name="Tunggal B."/>
            <person name="Rivero F."/>
            <person name="John U."/>
            <person name="Schleicher M."/>
            <person name="Eichinger L."/>
            <person name="Platzer M."/>
            <person name="Noegel A.A."/>
            <person name="Schaap P."/>
            <person name="Gloeckner G."/>
        </authorList>
    </citation>
    <scope>NUCLEOTIDE SEQUENCE [LARGE SCALE GENOMIC DNA]</scope>
    <source>
        <strain evidence="14">SH3</strain>
    </source>
</reference>
<dbReference type="OMA" id="ITTHKCN"/>
<sequence>MSAKLEKKTNLRIDLVESDLQSKVDRKALTGAIDDSWARKQEVIESNIAKKLEDKDKKRTDQLVLAFDSKVDGLKDKIKTVEVNFVDVSSDVRKLKLEGSSTGTTTSYRSSVSLPVAPTFNKNEVLDEIKKVEQQLNQKLSKSEQKTADDITQTRSDLSDLQRKVKSTQNDLLDTKTQTDKQAGKIKQIEDDLRKSDSLLLLVQNNLKKHTEFIDKEKEREAERQRLVDSIKLLEENQKKIAAEIAEGNEQVERVLREEAAAGAGSGSGSINNSISNGGRERERDRDISSHSPISSPAVVSPSSSSVPRSPLLSKRNSSAFTSSPQITSRSPSSDLSNDEGENGILWEYDPIIDKWIRLSIKLKVERRAFAEGALRQAYHTVSLGISNDVNYPLGTKHSFPAIESISPVSLRNEASNQLQSGTKFVLKLYKKEAEQQTSRELYFEDVKMQMVCRDWGHRFNQKKPPKKIEFCMSWVVELVDRGSTPVLCSIEPLLVGEFKKNNSNYGAVLTNRSTPQAFSHFTYENSNKQMIIIDIQGVDDLYTDPQIHTGDGKGFGLGNLGKTGINKFITSHKCNAVCALLNLDVKLGGSSLLSKQQLNKGTMIMPDIVGDLESGDLAVKVGANELPRADFGRKELKCVNTIQSFRESINAVCFFDNDRYVCAGYGDGVMRVFDLHNNWQIAQTFYCHRKPIVSVCANSKYIFTSSPDQTIKVHSLKNPHNVIQTFIGHSGEVSCIRANETHLFSCSYDKTIRVWDLTTFREAKTMEQMHTKYIKTLCLSGRYLFSGGNDQTIYVWDTENFTCLFNMPGHDDWVLSLHVAGAYLFSTSKDNQIKIWDLTDFHCIETLKGHWNSVSSSVVNDRFLYSGSEDNSIKVWDMDTLECSYTMQKAHSLGVKSLAFYKSQLISSSFDGSIKIWEWASR</sequence>
<organism evidence="13 14">
    <name type="scientific">Cavenderia fasciculata</name>
    <name type="common">Slime mold</name>
    <name type="synonym">Dictyostelium fasciculatum</name>
    <dbReference type="NCBI Taxonomy" id="261658"/>
    <lineage>
        <taxon>Eukaryota</taxon>
        <taxon>Amoebozoa</taxon>
        <taxon>Evosea</taxon>
        <taxon>Eumycetozoa</taxon>
        <taxon>Dictyostelia</taxon>
        <taxon>Acytosteliales</taxon>
        <taxon>Cavenderiaceae</taxon>
        <taxon>Cavenderia</taxon>
    </lineage>
</organism>
<evidence type="ECO:0000256" key="5">
    <source>
        <dbReference type="ARBA" id="ARBA00022737"/>
    </source>
</evidence>
<dbReference type="InterPro" id="IPR036322">
    <property type="entry name" value="WD40_repeat_dom_sf"/>
</dbReference>
<dbReference type="GO" id="GO:0043262">
    <property type="term" value="F:ADP phosphatase activity"/>
    <property type="evidence" value="ECO:0007669"/>
    <property type="project" value="EnsemblProtists"/>
</dbReference>
<name>F4PUL2_CACFS</name>
<dbReference type="PROSITE" id="PS50294">
    <property type="entry name" value="WD_REPEATS_REGION"/>
    <property type="match status" value="4"/>
</dbReference>
<gene>
    <name evidence="13" type="primary">mhkA</name>
    <name evidence="13" type="ORF">DFA_01762</name>
</gene>
<keyword evidence="5" id="KW-0677">Repeat</keyword>
<dbReference type="GO" id="GO:0042802">
    <property type="term" value="F:identical protein binding"/>
    <property type="evidence" value="ECO:0007669"/>
    <property type="project" value="EnsemblProtists"/>
</dbReference>
<keyword evidence="7 13" id="KW-0418">Kinase</keyword>
<dbReference type="Gene3D" id="3.20.200.10">
    <property type="entry name" value="MHCK/EF2 kinase"/>
    <property type="match status" value="1"/>
</dbReference>
<dbReference type="OrthoDB" id="301415at2759"/>
<keyword evidence="8" id="KW-0067">ATP-binding</keyword>
<dbReference type="AlphaFoldDB" id="F4PUL2"/>
<evidence type="ECO:0000256" key="10">
    <source>
        <dbReference type="SAM" id="Coils"/>
    </source>
</evidence>
<dbReference type="CDD" id="cd16968">
    <property type="entry name" value="Alpha_kinase_MHCK_like"/>
    <property type="match status" value="1"/>
</dbReference>
<evidence type="ECO:0000256" key="1">
    <source>
        <dbReference type="ARBA" id="ARBA00008651"/>
    </source>
</evidence>
<evidence type="ECO:0000256" key="11">
    <source>
        <dbReference type="SAM" id="MobiDB-lite"/>
    </source>
</evidence>
<feature type="compositionally biased region" description="Low complexity" evidence="11">
    <location>
        <begin position="269"/>
        <end position="278"/>
    </location>
</feature>
<dbReference type="FunFam" id="3.20.200.10:FF:000002">
    <property type="entry name" value="Eukaryotic elongation factor 2 kinase"/>
    <property type="match status" value="1"/>
</dbReference>
<protein>
    <submittedName>
        <fullName evidence="13">Myosin heavy chain kinase</fullName>
    </submittedName>
</protein>
<dbReference type="InterPro" id="IPR020472">
    <property type="entry name" value="WD40_PAC1"/>
</dbReference>
<dbReference type="InterPro" id="IPR019775">
    <property type="entry name" value="WD40_repeat_CS"/>
</dbReference>
<evidence type="ECO:0000256" key="7">
    <source>
        <dbReference type="ARBA" id="ARBA00022777"/>
    </source>
</evidence>
<dbReference type="SUPFAM" id="SSF50978">
    <property type="entry name" value="WD40 repeat-like"/>
    <property type="match status" value="1"/>
</dbReference>
<feature type="repeat" description="WD" evidence="9">
    <location>
        <begin position="808"/>
        <end position="847"/>
    </location>
</feature>
<evidence type="ECO:0000313" key="14">
    <source>
        <dbReference type="Proteomes" id="UP000007797"/>
    </source>
</evidence>
<dbReference type="GeneID" id="14873439"/>
<dbReference type="GO" id="GO:0030552">
    <property type="term" value="F:cAMP binding"/>
    <property type="evidence" value="ECO:0007669"/>
    <property type="project" value="EnsemblProtists"/>
</dbReference>
<keyword evidence="3 9" id="KW-0853">WD repeat</keyword>
<dbReference type="InterPro" id="IPR011009">
    <property type="entry name" value="Kinase-like_dom_sf"/>
</dbReference>
<dbReference type="InterPro" id="IPR001680">
    <property type="entry name" value="WD40_rpt"/>
</dbReference>
<feature type="compositionally biased region" description="Basic and acidic residues" evidence="11">
    <location>
        <begin position="173"/>
        <end position="182"/>
    </location>
</feature>
<dbReference type="PROSITE" id="PS50082">
    <property type="entry name" value="WD_REPEATS_2"/>
    <property type="match status" value="5"/>
</dbReference>
<dbReference type="Gene3D" id="3.30.200.20">
    <property type="entry name" value="Phosphorylase Kinase, domain 1"/>
    <property type="match status" value="1"/>
</dbReference>
<dbReference type="GO" id="GO:0006935">
    <property type="term" value="P:chemotaxis"/>
    <property type="evidence" value="ECO:0007669"/>
    <property type="project" value="EnsemblProtists"/>
</dbReference>
<evidence type="ECO:0000256" key="3">
    <source>
        <dbReference type="ARBA" id="ARBA00022574"/>
    </source>
</evidence>
<evidence type="ECO:0000256" key="8">
    <source>
        <dbReference type="ARBA" id="ARBA00022840"/>
    </source>
</evidence>
<keyword evidence="6" id="KW-0547">Nucleotide-binding</keyword>
<dbReference type="GO" id="GO:0031037">
    <property type="term" value="P:myosin II filament disassembly"/>
    <property type="evidence" value="ECO:0007669"/>
    <property type="project" value="EnsemblProtists"/>
</dbReference>
<evidence type="ECO:0000259" key="12">
    <source>
        <dbReference type="PROSITE" id="PS51158"/>
    </source>
</evidence>
<dbReference type="Pfam" id="PF00400">
    <property type="entry name" value="WD40"/>
    <property type="match status" value="7"/>
</dbReference>
<feature type="coiled-coil region" evidence="10">
    <location>
        <begin position="217"/>
        <end position="251"/>
    </location>
</feature>
<dbReference type="EMBL" id="GL883010">
    <property type="protein sequence ID" value="EGG21876.1"/>
    <property type="molecule type" value="Genomic_DNA"/>
</dbReference>
<dbReference type="SMART" id="SM00320">
    <property type="entry name" value="WD40"/>
    <property type="match status" value="7"/>
</dbReference>
<feature type="repeat" description="WD" evidence="9">
    <location>
        <begin position="889"/>
        <end position="923"/>
    </location>
</feature>
<keyword evidence="10" id="KW-0175">Coiled coil</keyword>
<dbReference type="SMART" id="SM00811">
    <property type="entry name" value="Alpha_kinase"/>
    <property type="match status" value="1"/>
</dbReference>
<evidence type="ECO:0000313" key="13">
    <source>
        <dbReference type="EMBL" id="EGG21876.1"/>
    </source>
</evidence>
<evidence type="ECO:0000256" key="9">
    <source>
        <dbReference type="PROSITE-ProRule" id="PRU00221"/>
    </source>
</evidence>
<feature type="repeat" description="WD" evidence="9">
    <location>
        <begin position="768"/>
        <end position="807"/>
    </location>
</feature>
<keyword evidence="2" id="KW-0723">Serine/threonine-protein kinase</keyword>
<dbReference type="PROSITE" id="PS00678">
    <property type="entry name" value="WD_REPEATS_1"/>
    <property type="match status" value="4"/>
</dbReference>
<feature type="compositionally biased region" description="Basic and acidic residues" evidence="11">
    <location>
        <begin position="279"/>
        <end position="289"/>
    </location>
</feature>
<dbReference type="GO" id="GO:0051017">
    <property type="term" value="P:actin filament bundle assembly"/>
    <property type="evidence" value="ECO:0007669"/>
    <property type="project" value="EnsemblProtists"/>
</dbReference>
<feature type="region of interest" description="Disordered" evidence="11">
    <location>
        <begin position="139"/>
        <end position="182"/>
    </location>
</feature>
<dbReference type="GO" id="GO:0045159">
    <property type="term" value="F:myosin II binding"/>
    <property type="evidence" value="ECO:0007669"/>
    <property type="project" value="EnsemblProtists"/>
</dbReference>
<dbReference type="GO" id="GO:1903013">
    <property type="term" value="P:response to differentiation-inducing factor 1"/>
    <property type="evidence" value="ECO:0007669"/>
    <property type="project" value="TreeGrafter"/>
</dbReference>
<dbReference type="Gene3D" id="2.130.10.10">
    <property type="entry name" value="YVTN repeat-like/Quinoprotein amine dehydrogenase"/>
    <property type="match status" value="2"/>
</dbReference>
<keyword evidence="14" id="KW-1185">Reference proteome</keyword>
<dbReference type="InterPro" id="IPR051852">
    <property type="entry name" value="Alpha-type_PK"/>
</dbReference>
<dbReference type="InterPro" id="IPR015943">
    <property type="entry name" value="WD40/YVTN_repeat-like_dom_sf"/>
</dbReference>
<dbReference type="KEGG" id="dfa:DFA_01762"/>
<dbReference type="PANTHER" id="PTHR45992:SF8">
    <property type="entry name" value="MYOSIN HEAVY CHAIN KINASE A"/>
    <property type="match status" value="1"/>
</dbReference>
<dbReference type="PANTHER" id="PTHR45992">
    <property type="entry name" value="EUKARYOTIC ELONGATION FACTOR 2 KINASE-RELATED"/>
    <property type="match status" value="1"/>
</dbReference>
<comment type="similarity">
    <text evidence="1">Belongs to the protein kinase superfamily. Alpha-type protein kinase family. ALPK subfamily.</text>
</comment>
<dbReference type="PRINTS" id="PR00320">
    <property type="entry name" value="GPROTEINBRPT"/>
</dbReference>
<feature type="compositionally biased region" description="Low complexity" evidence="11">
    <location>
        <begin position="290"/>
        <end position="311"/>
    </location>
</feature>
<feature type="repeat" description="WD" evidence="9">
    <location>
        <begin position="727"/>
        <end position="766"/>
    </location>
</feature>
<feature type="domain" description="Alpha-type protein kinase" evidence="12">
    <location>
        <begin position="348"/>
        <end position="587"/>
    </location>
</feature>
<dbReference type="GO" id="GO:0005524">
    <property type="term" value="F:ATP binding"/>
    <property type="evidence" value="ECO:0007669"/>
    <property type="project" value="UniProtKB-KW"/>
</dbReference>
<dbReference type="GO" id="GO:0016905">
    <property type="term" value="F:myosin heavy chain kinase activity"/>
    <property type="evidence" value="ECO:0007669"/>
    <property type="project" value="EnsemblProtists"/>
</dbReference>
<feature type="repeat" description="WD" evidence="9">
    <location>
        <begin position="848"/>
        <end position="887"/>
    </location>
</feature>
<dbReference type="InterPro" id="IPR004166">
    <property type="entry name" value="a-kinase_dom"/>
</dbReference>
<feature type="compositionally biased region" description="Low complexity" evidence="11">
    <location>
        <begin position="322"/>
        <end position="334"/>
    </location>
</feature>
<dbReference type="RefSeq" id="XP_004359727.1">
    <property type="nucleotide sequence ID" value="XM_004359670.1"/>
</dbReference>
<dbReference type="GO" id="GO:0000281">
    <property type="term" value="P:mitotic cytokinesis"/>
    <property type="evidence" value="ECO:0007669"/>
    <property type="project" value="EnsemblProtists"/>
</dbReference>
<evidence type="ECO:0000256" key="2">
    <source>
        <dbReference type="ARBA" id="ARBA00022527"/>
    </source>
</evidence>
<dbReference type="CDD" id="cd00200">
    <property type="entry name" value="WD40"/>
    <property type="match status" value="1"/>
</dbReference>
<evidence type="ECO:0000256" key="6">
    <source>
        <dbReference type="ARBA" id="ARBA00022741"/>
    </source>
</evidence>
<proteinExistence type="inferred from homology"/>
<dbReference type="SUPFAM" id="SSF56112">
    <property type="entry name" value="Protein kinase-like (PK-like)"/>
    <property type="match status" value="1"/>
</dbReference>
<dbReference type="GO" id="GO:0005826">
    <property type="term" value="C:actomyosin contractile ring"/>
    <property type="evidence" value="ECO:0007669"/>
    <property type="project" value="TreeGrafter"/>
</dbReference>
<accession>F4PUL2</accession>
<evidence type="ECO:0000256" key="4">
    <source>
        <dbReference type="ARBA" id="ARBA00022679"/>
    </source>
</evidence>
<dbReference type="GO" id="GO:0051764">
    <property type="term" value="P:actin crosslink formation"/>
    <property type="evidence" value="ECO:0007669"/>
    <property type="project" value="EnsemblProtists"/>
</dbReference>
<dbReference type="STRING" id="1054147.F4PUL2"/>
<feature type="region of interest" description="Disordered" evidence="11">
    <location>
        <begin position="260"/>
        <end position="339"/>
    </location>
</feature>
<dbReference type="GO" id="GO:0043531">
    <property type="term" value="F:ADP binding"/>
    <property type="evidence" value="ECO:0007669"/>
    <property type="project" value="EnsemblProtists"/>
</dbReference>
<dbReference type="GO" id="GO:0051015">
    <property type="term" value="F:actin filament binding"/>
    <property type="evidence" value="ECO:0007669"/>
    <property type="project" value="EnsemblProtists"/>
</dbReference>
<dbReference type="GO" id="GO:0016208">
    <property type="term" value="F:AMP binding"/>
    <property type="evidence" value="ECO:0007669"/>
    <property type="project" value="EnsemblProtists"/>
</dbReference>